<protein>
    <submittedName>
        <fullName evidence="1">Uncharacterized protein</fullName>
    </submittedName>
</protein>
<evidence type="ECO:0000313" key="2">
    <source>
        <dbReference type="Proteomes" id="UP000004105"/>
    </source>
</evidence>
<name>F2BE39_9NEIS</name>
<reference evidence="1 2" key="1">
    <citation type="submission" date="2011-02" db="EMBL/GenBank/DDBJ databases">
        <authorList>
            <person name="Muzny D."/>
            <person name="Qin X."/>
            <person name="Deng J."/>
            <person name="Jiang H."/>
            <person name="Liu Y."/>
            <person name="Qu J."/>
            <person name="Song X.-Z."/>
            <person name="Zhang L."/>
            <person name="Thornton R."/>
            <person name="Coyle M."/>
            <person name="Francisco L."/>
            <person name="Jackson L."/>
            <person name="Javaid M."/>
            <person name="Korchina V."/>
            <person name="Kovar C."/>
            <person name="Mata R."/>
            <person name="Mathew T."/>
            <person name="Ngo R."/>
            <person name="Nguyen L."/>
            <person name="Nguyen N."/>
            <person name="Okwuonu G."/>
            <person name="Ongeri F."/>
            <person name="Pham C."/>
            <person name="Simmons D."/>
            <person name="Wilczek-Boney K."/>
            <person name="Hale W."/>
            <person name="Jakkamsetti A."/>
            <person name="Pham P."/>
            <person name="Ruth R."/>
            <person name="San Lucas F."/>
            <person name="Warren J."/>
            <person name="Zhang J."/>
            <person name="Zhao Z."/>
            <person name="Zhou C."/>
            <person name="Zhu D."/>
            <person name="Lee S."/>
            <person name="Bess C."/>
            <person name="Blankenburg K."/>
            <person name="Forbes L."/>
            <person name="Fu Q."/>
            <person name="Gubbala S."/>
            <person name="Hirani K."/>
            <person name="Jayaseelan J.C."/>
            <person name="Lara F."/>
            <person name="Munidasa M."/>
            <person name="Palculict T."/>
            <person name="Patil S."/>
            <person name="Pu L.-L."/>
            <person name="Saada N."/>
            <person name="Tang L."/>
            <person name="Weissenberger G."/>
            <person name="Zhu Y."/>
            <person name="Hemphill L."/>
            <person name="Shang Y."/>
            <person name="Youmans B."/>
            <person name="Ayvaz T."/>
            <person name="Ross M."/>
            <person name="Santibanez J."/>
            <person name="Aqrawi P."/>
            <person name="Gross S."/>
            <person name="Joshi V."/>
            <person name="Fowler G."/>
            <person name="Nazareth L."/>
            <person name="Reid J."/>
            <person name="Worley K."/>
            <person name="Petrosino J."/>
            <person name="Highlander S."/>
            <person name="Gibbs R."/>
        </authorList>
    </citation>
    <scope>NUCLEOTIDE SEQUENCE [LARGE SCALE GENOMIC DNA]</scope>
    <source>
        <strain evidence="1 2">ATCC BAA-1200</strain>
    </source>
</reference>
<accession>F2BE39</accession>
<dbReference type="AlphaFoldDB" id="F2BE39"/>
<dbReference type="Proteomes" id="UP000004105">
    <property type="component" value="Unassembled WGS sequence"/>
</dbReference>
<proteinExistence type="predicted"/>
<organism evidence="1 2">
    <name type="scientific">Neisseria bacilliformis ATCC BAA-1200</name>
    <dbReference type="NCBI Taxonomy" id="888742"/>
    <lineage>
        <taxon>Bacteria</taxon>
        <taxon>Pseudomonadati</taxon>
        <taxon>Pseudomonadota</taxon>
        <taxon>Betaproteobacteria</taxon>
        <taxon>Neisseriales</taxon>
        <taxon>Neisseriaceae</taxon>
        <taxon>Neisseria</taxon>
    </lineage>
</organism>
<dbReference type="HOGENOM" id="CLU_3313198_0_0_4"/>
<gene>
    <name evidence="1" type="ORF">HMPREF9123_1995</name>
</gene>
<sequence>MFVEKPPWRLIWRKIPMLPVFCAGCEFEFETACVAQVGH</sequence>
<dbReference type="EMBL" id="AFAY01000042">
    <property type="protein sequence ID" value="EGF10358.1"/>
    <property type="molecule type" value="Genomic_DNA"/>
</dbReference>
<keyword evidence="2" id="KW-1185">Reference proteome</keyword>
<comment type="caution">
    <text evidence="1">The sequence shown here is derived from an EMBL/GenBank/DDBJ whole genome shotgun (WGS) entry which is preliminary data.</text>
</comment>
<evidence type="ECO:0000313" key="1">
    <source>
        <dbReference type="EMBL" id="EGF10358.1"/>
    </source>
</evidence>